<dbReference type="STRING" id="1125876.SAMN05443292_1491"/>
<dbReference type="AlphaFoldDB" id="A0A1I3FMZ0"/>
<protein>
    <submittedName>
        <fullName evidence="2">Uncharacterized protein</fullName>
    </submittedName>
</protein>
<evidence type="ECO:0000313" key="3">
    <source>
        <dbReference type="Proteomes" id="UP000198931"/>
    </source>
</evidence>
<dbReference type="Proteomes" id="UP000198931">
    <property type="component" value="Unassembled WGS sequence"/>
</dbReference>
<accession>A0A1I3FMZ0</accession>
<reference evidence="2 3" key="1">
    <citation type="submission" date="2016-10" db="EMBL/GenBank/DDBJ databases">
        <authorList>
            <person name="de Groot N.N."/>
        </authorList>
    </citation>
    <scope>NUCLEOTIDE SEQUENCE [LARGE SCALE GENOMIC DNA]</scope>
    <source>
        <strain evidence="2 3">DSM 26000</strain>
    </source>
</reference>
<feature type="chain" id="PRO_5011504347" evidence="1">
    <location>
        <begin position="19"/>
        <end position="191"/>
    </location>
</feature>
<sequence>MKKLVLVLLIAMMSLSQAQVIIGDAVGTAPVKTSVLLDFAKNDNIALPNQSKGIIVPYVRTLPTGAALVGGSIILDATSATASRMKFYNAKTSTWIDISGQDANLTTPVDFMTVQPTLVADASARAIIGAANSTADGVLVLESTTKALLLPIVADVQNIPSPSPGMMVYVNKTGAKRLAVFNGSKWSFFKP</sequence>
<proteinExistence type="predicted"/>
<evidence type="ECO:0000256" key="1">
    <source>
        <dbReference type="SAM" id="SignalP"/>
    </source>
</evidence>
<name>A0A1I3FMZ0_9FLAO</name>
<keyword evidence="1" id="KW-0732">Signal</keyword>
<keyword evidence="3" id="KW-1185">Reference proteome</keyword>
<dbReference type="OrthoDB" id="705292at2"/>
<organism evidence="2 3">
    <name type="scientific">Halpernia frigidisoli</name>
    <dbReference type="NCBI Taxonomy" id="1125876"/>
    <lineage>
        <taxon>Bacteria</taxon>
        <taxon>Pseudomonadati</taxon>
        <taxon>Bacteroidota</taxon>
        <taxon>Flavobacteriia</taxon>
        <taxon>Flavobacteriales</taxon>
        <taxon>Weeksellaceae</taxon>
        <taxon>Chryseobacterium group</taxon>
        <taxon>Halpernia</taxon>
    </lineage>
</organism>
<feature type="signal peptide" evidence="1">
    <location>
        <begin position="1"/>
        <end position="18"/>
    </location>
</feature>
<evidence type="ECO:0000313" key="2">
    <source>
        <dbReference type="EMBL" id="SFI12540.1"/>
    </source>
</evidence>
<dbReference type="EMBL" id="FOQT01000002">
    <property type="protein sequence ID" value="SFI12540.1"/>
    <property type="molecule type" value="Genomic_DNA"/>
</dbReference>
<gene>
    <name evidence="2" type="ORF">SAMN05443292_1491</name>
</gene>
<dbReference type="RefSeq" id="WP_090079488.1">
    <property type="nucleotide sequence ID" value="NZ_FOQT01000002.1"/>
</dbReference>